<accession>A0ABT5F7S1</accession>
<proteinExistence type="predicted"/>
<protein>
    <submittedName>
        <fullName evidence="1">Uncharacterized protein</fullName>
    </submittedName>
</protein>
<dbReference type="RefSeq" id="WP_272179415.1">
    <property type="nucleotide sequence ID" value="NZ_JAQOMS010000002.1"/>
</dbReference>
<name>A0ABT5F7S1_9GAMM</name>
<dbReference type="Proteomes" id="UP001528411">
    <property type="component" value="Unassembled WGS sequence"/>
</dbReference>
<keyword evidence="2" id="KW-1185">Reference proteome</keyword>
<gene>
    <name evidence="1" type="ORF">PN838_00440</name>
</gene>
<dbReference type="EMBL" id="JAQOMS010000002">
    <property type="protein sequence ID" value="MDC2887588.1"/>
    <property type="molecule type" value="Genomic_DNA"/>
</dbReference>
<sequence>MSGPINKNLTFAVGGFYRVADGIRDPGYTGNSGGQIRGNLVYTSDDGTTQIKLQAHSINDKTNFYQNIPYSVESNREL</sequence>
<evidence type="ECO:0000313" key="1">
    <source>
        <dbReference type="EMBL" id="MDC2887588.1"/>
    </source>
</evidence>
<reference evidence="1 2" key="1">
    <citation type="submission" date="2023-01" db="EMBL/GenBank/DDBJ databases">
        <title>Psychrosphaera sp. nov., isolated from marine algae.</title>
        <authorList>
            <person name="Bayburt H."/>
            <person name="Choi B.J."/>
            <person name="Kim J.M."/>
            <person name="Choi D.G."/>
            <person name="Jeon C.O."/>
        </authorList>
    </citation>
    <scope>NUCLEOTIDE SEQUENCE [LARGE SCALE GENOMIC DNA]</scope>
    <source>
        <strain evidence="1 2">G1-22</strain>
    </source>
</reference>
<organism evidence="1 2">
    <name type="scientific">Psychrosphaera algicola</name>
    <dbReference type="NCBI Taxonomy" id="3023714"/>
    <lineage>
        <taxon>Bacteria</taxon>
        <taxon>Pseudomonadati</taxon>
        <taxon>Pseudomonadota</taxon>
        <taxon>Gammaproteobacteria</taxon>
        <taxon>Alteromonadales</taxon>
        <taxon>Pseudoalteromonadaceae</taxon>
        <taxon>Psychrosphaera</taxon>
    </lineage>
</organism>
<evidence type="ECO:0000313" key="2">
    <source>
        <dbReference type="Proteomes" id="UP001528411"/>
    </source>
</evidence>
<comment type="caution">
    <text evidence="1">The sequence shown here is derived from an EMBL/GenBank/DDBJ whole genome shotgun (WGS) entry which is preliminary data.</text>
</comment>